<name>A0A1L7W592_FUSPR</name>
<dbReference type="EMBL" id="FJOF01000012">
    <property type="protein sequence ID" value="CZR47797.1"/>
    <property type="molecule type" value="Genomic_DNA"/>
</dbReference>
<protein>
    <recommendedName>
        <fullName evidence="3">Fungal N-terminal domain-containing protein</fullName>
    </recommendedName>
</protein>
<evidence type="ECO:0008006" key="3">
    <source>
        <dbReference type="Google" id="ProtNLM"/>
    </source>
</evidence>
<dbReference type="VEuPathDB" id="FungiDB:FPRO_13464"/>
<organism evidence="1 2">
    <name type="scientific">Fusarium proliferatum (strain ET1)</name>
    <name type="common">Orchid endophyte fungus</name>
    <dbReference type="NCBI Taxonomy" id="1227346"/>
    <lineage>
        <taxon>Eukaryota</taxon>
        <taxon>Fungi</taxon>
        <taxon>Dikarya</taxon>
        <taxon>Ascomycota</taxon>
        <taxon>Pezizomycotina</taxon>
        <taxon>Sordariomycetes</taxon>
        <taxon>Hypocreomycetidae</taxon>
        <taxon>Hypocreales</taxon>
        <taxon>Nectriaceae</taxon>
        <taxon>Fusarium</taxon>
        <taxon>Fusarium fujikuroi species complex</taxon>
    </lineage>
</organism>
<dbReference type="Proteomes" id="UP000183971">
    <property type="component" value="Unassembled WGS sequence"/>
</dbReference>
<evidence type="ECO:0000313" key="1">
    <source>
        <dbReference type="EMBL" id="CZR47797.1"/>
    </source>
</evidence>
<comment type="caution">
    <text evidence="1">The sequence shown here is derived from an EMBL/GenBank/DDBJ whole genome shotgun (WGS) entry which is preliminary data.</text>
</comment>
<dbReference type="AlphaFoldDB" id="A0A1L7W592"/>
<gene>
    <name evidence="1" type="ORF">FPRO_13464</name>
</gene>
<accession>A0A1L7W592</accession>
<reference evidence="2" key="1">
    <citation type="journal article" date="2016" name="Genome Biol. Evol.">
        <title>Comparative 'omics' of the Fusarium fujikuroi species complex highlights differences in genetic potential and metabolite synthesis.</title>
        <authorList>
            <person name="Niehaus E.-M."/>
            <person name="Muensterkoetter M."/>
            <person name="Proctor R.H."/>
            <person name="Brown D.W."/>
            <person name="Sharon A."/>
            <person name="Idan Y."/>
            <person name="Oren-Young L."/>
            <person name="Sieber C.M."/>
            <person name="Novak O."/>
            <person name="Pencik A."/>
            <person name="Tarkowska D."/>
            <person name="Hromadova K."/>
            <person name="Freeman S."/>
            <person name="Maymon M."/>
            <person name="Elazar M."/>
            <person name="Youssef S.A."/>
            <person name="El-Shabrawy E.S.M."/>
            <person name="Shalaby A.B.A."/>
            <person name="Houterman P."/>
            <person name="Brock N.L."/>
            <person name="Burkhardt I."/>
            <person name="Tsavkelova E.A."/>
            <person name="Dickschat J.S."/>
            <person name="Galuszka P."/>
            <person name="Gueldener U."/>
            <person name="Tudzynski B."/>
        </authorList>
    </citation>
    <scope>NUCLEOTIDE SEQUENCE [LARGE SCALE GENOMIC DNA]</scope>
    <source>
        <strain evidence="2">ET1</strain>
    </source>
</reference>
<dbReference type="GeneID" id="42058327"/>
<proteinExistence type="predicted"/>
<dbReference type="RefSeq" id="XP_031088330.1">
    <property type="nucleotide sequence ID" value="XM_031222920.1"/>
</dbReference>
<sequence>MSDPLSVAGSAVGIISLGIQVCQGLISYLQSFEGQDQDIQESLNDVQTVVSILYSLKGILPKVDKTSSETPAIRRCLAEAEEKLRELQQFSLKLRGTQDPERDLLGKIDHAGRALLYPFREGKLKSLCQALKGLLQNLSLGLNITSLDIAVRIQTNVDNLGNAFQDHGANVAKLSDQLQLRDNSMEVYYQDLKTEISQAQLFAQEFRQEIGGQLRLMNTDIGSLMSINQRHQEDINQCFMKALDELKEKNNFQNELIRATLGRHIREPFYDNADRIFLKGMDRMSIQNARSRQASALARTRDPKRLAKNPLDCTCKRQHKVSALSYRVWHATFEYEQHSPGQHTRGCRYFGIDQSTKTIARAQLPFKLWSLSSRLFLTCIEYSLGTTTPGMSIRYKSMVPRSHSLVYDVLDELSEYIKRRSTRSTANEISLRFAEAEHAILSLYRDRKSSPYDQDESGKSHALLALEIALDAIRDRRMRSDKTIAQLTLDSLAFSAKRLIKTLVSAAGDENGKFPSMFFPELLLDECRSLARFCPTIFHMRLSVIVSYVCLLGYRPREIWPLLDGGEHIFDLHPIMQAIFQESVNMLDIALTRSPEAVTEKILGMTTVRLCVCWPEGLRKLLHTNAVDVLDESALEVAVNADCIESVDLLFKAGCPVNYGDKTESIFQRASELCMDVIASNLARRRSELLSLAQQQQVVCQDLVLTSDIPDDQASYLCSCLDKSGISIPLALRVPSSYTTIYHFRGTSIYHYPILFKNGFTHLSAPNAFGLLPTMTQHLFHESRRIEIGYGNVVEGMDWVKSQRIMEQTPKDPFNLGLNIGATSWHYLSRYCSDFHPPLRCFYPGNAKGVLGVPLFDNCRCWCTPPGKGCTPLTTGLKAYVKDFNKLESNVLCSFFHTVILDTEEGDSYITGWCNEVIRFLTFEALEMTHTCCQFTVIDRPDISPDKFNLLMNCDPRNWQKIRSDKREQENAALLERLMGEFIAYMMHMRLSTRSLEIFVNGYWRQRMSKIYAVDSNEIKDIQNCLVGIKTQRCATKQG</sequence>
<evidence type="ECO:0000313" key="2">
    <source>
        <dbReference type="Proteomes" id="UP000183971"/>
    </source>
</evidence>
<keyword evidence="2" id="KW-1185">Reference proteome</keyword>